<dbReference type="AlphaFoldDB" id="A0A154VS33"/>
<comment type="similarity">
    <text evidence="1">Belongs to the sigma-70 factor family. ECF subfamily.</text>
</comment>
<evidence type="ECO:0000313" key="7">
    <source>
        <dbReference type="Proteomes" id="UP000076400"/>
    </source>
</evidence>
<dbReference type="GO" id="GO:0006352">
    <property type="term" value="P:DNA-templated transcription initiation"/>
    <property type="evidence" value="ECO:0007669"/>
    <property type="project" value="InterPro"/>
</dbReference>
<dbReference type="Gene3D" id="1.10.10.10">
    <property type="entry name" value="Winged helix-like DNA-binding domain superfamily/Winged helix DNA-binding domain"/>
    <property type="match status" value="1"/>
</dbReference>
<keyword evidence="7" id="KW-1185">Reference proteome</keyword>
<reference evidence="6 7" key="1">
    <citation type="submission" date="2015-12" db="EMBL/GenBank/DDBJ databases">
        <title>Genome sequence of Oceanibaculum pacificum MCCC 1A02656.</title>
        <authorList>
            <person name="Lu L."/>
            <person name="Lai Q."/>
            <person name="Shao Z."/>
            <person name="Qian P."/>
        </authorList>
    </citation>
    <scope>NUCLEOTIDE SEQUENCE [LARGE SCALE GENOMIC DNA]</scope>
    <source>
        <strain evidence="6 7">MCCC 1A02656</strain>
    </source>
</reference>
<keyword evidence="2" id="KW-0805">Transcription regulation</keyword>
<dbReference type="Gene3D" id="1.10.1740.10">
    <property type="match status" value="1"/>
</dbReference>
<dbReference type="SUPFAM" id="SSF88659">
    <property type="entry name" value="Sigma3 and sigma4 domains of RNA polymerase sigma factors"/>
    <property type="match status" value="1"/>
</dbReference>
<dbReference type="OrthoDB" id="9794372at2"/>
<dbReference type="Proteomes" id="UP000076400">
    <property type="component" value="Unassembled WGS sequence"/>
</dbReference>
<dbReference type="GO" id="GO:0003677">
    <property type="term" value="F:DNA binding"/>
    <property type="evidence" value="ECO:0007669"/>
    <property type="project" value="InterPro"/>
</dbReference>
<gene>
    <name evidence="6" type="ORF">AUP43_03140</name>
</gene>
<dbReference type="STRING" id="580166.AUP43_03140"/>
<keyword evidence="4" id="KW-0804">Transcription</keyword>
<dbReference type="InterPro" id="IPR036388">
    <property type="entry name" value="WH-like_DNA-bd_sf"/>
</dbReference>
<dbReference type="Pfam" id="PF08281">
    <property type="entry name" value="Sigma70_r4_2"/>
    <property type="match status" value="1"/>
</dbReference>
<dbReference type="InterPro" id="IPR013249">
    <property type="entry name" value="RNA_pol_sigma70_r4_t2"/>
</dbReference>
<feature type="domain" description="HTH luxR-type" evidence="5">
    <location>
        <begin position="118"/>
        <end position="168"/>
    </location>
</feature>
<protein>
    <recommendedName>
        <fullName evidence="5">HTH luxR-type domain-containing protein</fullName>
    </recommendedName>
</protein>
<evidence type="ECO:0000256" key="1">
    <source>
        <dbReference type="ARBA" id="ARBA00010641"/>
    </source>
</evidence>
<evidence type="ECO:0000256" key="4">
    <source>
        <dbReference type="ARBA" id="ARBA00023163"/>
    </source>
</evidence>
<dbReference type="RefSeq" id="WP_067558685.1">
    <property type="nucleotide sequence ID" value="NZ_LPXN01000138.1"/>
</dbReference>
<dbReference type="InterPro" id="IPR039425">
    <property type="entry name" value="RNA_pol_sigma-70-like"/>
</dbReference>
<dbReference type="EMBL" id="LPXN01000138">
    <property type="protein sequence ID" value="KZD04114.1"/>
    <property type="molecule type" value="Genomic_DNA"/>
</dbReference>
<sequence length="171" mass="19106">MTVDKHGEAGEAAALFAQHHQALCRFLTHFLGSRDQAADLAQESYLRFLKAVRETPAQDGRGLLFTIAANLARDVRRQQARRPHVDIVTVAASLPSPAASPEVTLEARRRLALVRDAIAELPPRSREVFLLFRLEGLSYRDIAGRLGISPRTVEYHVQHALRLCHRKMRGG</sequence>
<dbReference type="InterPro" id="IPR014284">
    <property type="entry name" value="RNA_pol_sigma-70_dom"/>
</dbReference>
<evidence type="ECO:0000259" key="5">
    <source>
        <dbReference type="SMART" id="SM00421"/>
    </source>
</evidence>
<dbReference type="InterPro" id="IPR013325">
    <property type="entry name" value="RNA_pol_sigma_r2"/>
</dbReference>
<evidence type="ECO:0000256" key="3">
    <source>
        <dbReference type="ARBA" id="ARBA00023082"/>
    </source>
</evidence>
<accession>A0A154VS33</accession>
<dbReference type="SMART" id="SM00421">
    <property type="entry name" value="HTH_LUXR"/>
    <property type="match status" value="1"/>
</dbReference>
<dbReference type="SUPFAM" id="SSF88946">
    <property type="entry name" value="Sigma2 domain of RNA polymerase sigma factors"/>
    <property type="match status" value="1"/>
</dbReference>
<evidence type="ECO:0000256" key="2">
    <source>
        <dbReference type="ARBA" id="ARBA00023015"/>
    </source>
</evidence>
<dbReference type="NCBIfam" id="TIGR02937">
    <property type="entry name" value="sigma70-ECF"/>
    <property type="match status" value="1"/>
</dbReference>
<dbReference type="PANTHER" id="PTHR43133">
    <property type="entry name" value="RNA POLYMERASE ECF-TYPE SIGMA FACTO"/>
    <property type="match status" value="1"/>
</dbReference>
<dbReference type="Pfam" id="PF04542">
    <property type="entry name" value="Sigma70_r2"/>
    <property type="match status" value="1"/>
</dbReference>
<name>A0A154VS33_9PROT</name>
<comment type="caution">
    <text evidence="6">The sequence shown here is derived from an EMBL/GenBank/DDBJ whole genome shotgun (WGS) entry which is preliminary data.</text>
</comment>
<dbReference type="InterPro" id="IPR007627">
    <property type="entry name" value="RNA_pol_sigma70_r2"/>
</dbReference>
<dbReference type="GO" id="GO:0016987">
    <property type="term" value="F:sigma factor activity"/>
    <property type="evidence" value="ECO:0007669"/>
    <property type="project" value="UniProtKB-KW"/>
</dbReference>
<evidence type="ECO:0000313" key="6">
    <source>
        <dbReference type="EMBL" id="KZD04114.1"/>
    </source>
</evidence>
<proteinExistence type="inferred from homology"/>
<dbReference type="InterPro" id="IPR013324">
    <property type="entry name" value="RNA_pol_sigma_r3/r4-like"/>
</dbReference>
<dbReference type="PANTHER" id="PTHR43133:SF63">
    <property type="entry name" value="RNA POLYMERASE SIGMA FACTOR FECI-RELATED"/>
    <property type="match status" value="1"/>
</dbReference>
<organism evidence="6 7">
    <name type="scientific">Oceanibaculum pacificum</name>
    <dbReference type="NCBI Taxonomy" id="580166"/>
    <lineage>
        <taxon>Bacteria</taxon>
        <taxon>Pseudomonadati</taxon>
        <taxon>Pseudomonadota</taxon>
        <taxon>Alphaproteobacteria</taxon>
        <taxon>Rhodospirillales</taxon>
        <taxon>Oceanibaculaceae</taxon>
        <taxon>Oceanibaculum</taxon>
    </lineage>
</organism>
<keyword evidence="3" id="KW-0731">Sigma factor</keyword>
<dbReference type="InterPro" id="IPR000792">
    <property type="entry name" value="Tscrpt_reg_LuxR_C"/>
</dbReference>
<dbReference type="CDD" id="cd06171">
    <property type="entry name" value="Sigma70_r4"/>
    <property type="match status" value="1"/>
</dbReference>